<keyword evidence="2" id="KW-1185">Reference proteome</keyword>
<dbReference type="Gene3D" id="3.30.530.20">
    <property type="match status" value="1"/>
</dbReference>
<dbReference type="SUPFAM" id="SSF55961">
    <property type="entry name" value="Bet v1-like"/>
    <property type="match status" value="1"/>
</dbReference>
<proteinExistence type="predicted"/>
<dbReference type="InterPro" id="IPR023393">
    <property type="entry name" value="START-like_dom_sf"/>
</dbReference>
<gene>
    <name evidence="1" type="ORF">H0264_30655</name>
</gene>
<accession>A0A7D6V9H4</accession>
<protein>
    <submittedName>
        <fullName evidence="1">SRPBCC family protein</fullName>
    </submittedName>
</protein>
<dbReference type="AlphaFoldDB" id="A0A7D6V9H4"/>
<sequence length="169" mass="19296">MSAQQRRVVVERTVDASPETIFDLLADPHRHHEFDGSDTVRPAEVTAPARLFLGAEFTTHMRVVPTDLAPSTFLQIAIAAVHFGKLTNTVLEFEESRRIAWRNFGRHIWRYELVPDPEIPNRTLVRETFDYSTNLLPELIELVGFPARNRESMRDTLDRLATLVTTTVG</sequence>
<evidence type="ECO:0000313" key="2">
    <source>
        <dbReference type="Proteomes" id="UP000515512"/>
    </source>
</evidence>
<evidence type="ECO:0000313" key="1">
    <source>
        <dbReference type="EMBL" id="QLY29571.1"/>
    </source>
</evidence>
<dbReference type="EMBL" id="CP059399">
    <property type="protein sequence ID" value="QLY29571.1"/>
    <property type="molecule type" value="Genomic_DNA"/>
</dbReference>
<name>A0A7D6V9H4_9NOCA</name>
<dbReference type="RefSeq" id="WP_181580775.1">
    <property type="nucleotide sequence ID" value="NZ_CP059399.1"/>
</dbReference>
<organism evidence="1 2">
    <name type="scientific">Nocardia huaxiensis</name>
    <dbReference type="NCBI Taxonomy" id="2755382"/>
    <lineage>
        <taxon>Bacteria</taxon>
        <taxon>Bacillati</taxon>
        <taxon>Actinomycetota</taxon>
        <taxon>Actinomycetes</taxon>
        <taxon>Mycobacteriales</taxon>
        <taxon>Nocardiaceae</taxon>
        <taxon>Nocardia</taxon>
    </lineage>
</organism>
<dbReference type="KEGG" id="nhu:H0264_30655"/>
<dbReference type="Pfam" id="PF10604">
    <property type="entry name" value="Polyketide_cyc2"/>
    <property type="match status" value="1"/>
</dbReference>
<dbReference type="InterPro" id="IPR019587">
    <property type="entry name" value="Polyketide_cyclase/dehydratase"/>
</dbReference>
<reference evidence="1 2" key="1">
    <citation type="submission" date="2020-07" db="EMBL/GenBank/DDBJ databases">
        <authorList>
            <person name="Zhuang K."/>
            <person name="Ran Y."/>
        </authorList>
    </citation>
    <scope>NUCLEOTIDE SEQUENCE [LARGE SCALE GENOMIC DNA]</scope>
    <source>
        <strain evidence="1 2">WCH-YHL-001</strain>
    </source>
</reference>
<dbReference type="Proteomes" id="UP000515512">
    <property type="component" value="Chromosome"/>
</dbReference>